<dbReference type="InterPro" id="IPR036318">
    <property type="entry name" value="FAD-bd_PCMH-like_sf"/>
</dbReference>
<dbReference type="Proteomes" id="UP001159364">
    <property type="component" value="Linkage Group LG10"/>
</dbReference>
<dbReference type="Gene3D" id="3.30.465.10">
    <property type="match status" value="1"/>
</dbReference>
<evidence type="ECO:0000256" key="2">
    <source>
        <dbReference type="ARBA" id="ARBA00005466"/>
    </source>
</evidence>
<evidence type="ECO:0000259" key="8">
    <source>
        <dbReference type="PROSITE" id="PS51387"/>
    </source>
</evidence>
<organism evidence="9 10">
    <name type="scientific">Erythroxylum novogranatense</name>
    <dbReference type="NCBI Taxonomy" id="1862640"/>
    <lineage>
        <taxon>Eukaryota</taxon>
        <taxon>Viridiplantae</taxon>
        <taxon>Streptophyta</taxon>
        <taxon>Embryophyta</taxon>
        <taxon>Tracheophyta</taxon>
        <taxon>Spermatophyta</taxon>
        <taxon>Magnoliopsida</taxon>
        <taxon>eudicotyledons</taxon>
        <taxon>Gunneridae</taxon>
        <taxon>Pentapetalae</taxon>
        <taxon>rosids</taxon>
        <taxon>fabids</taxon>
        <taxon>Malpighiales</taxon>
        <taxon>Erythroxylaceae</taxon>
        <taxon>Erythroxylum</taxon>
    </lineage>
</organism>
<dbReference type="Pfam" id="PF08031">
    <property type="entry name" value="BBE"/>
    <property type="match status" value="1"/>
</dbReference>
<dbReference type="PROSITE" id="PS51387">
    <property type="entry name" value="FAD_PCMH"/>
    <property type="match status" value="1"/>
</dbReference>
<dbReference type="InterPro" id="IPR006094">
    <property type="entry name" value="Oxid_FAD_bind_N"/>
</dbReference>
<keyword evidence="7" id="KW-0325">Glycoprotein</keyword>
<evidence type="ECO:0000256" key="3">
    <source>
        <dbReference type="ARBA" id="ARBA00022630"/>
    </source>
</evidence>
<dbReference type="Pfam" id="PF01565">
    <property type="entry name" value="FAD_binding_4"/>
    <property type="match status" value="1"/>
</dbReference>
<accession>A0AAV8SIU5</accession>
<evidence type="ECO:0000256" key="1">
    <source>
        <dbReference type="ARBA" id="ARBA00001974"/>
    </source>
</evidence>
<keyword evidence="6" id="KW-1015">Disulfide bond</keyword>
<sequence>MNTLIHSTLLPFLGVLVFTFSFVALAGRSHEDFLRCLSLSSDNTLSISTLVYAPSTPSYSSVLEFTIQNLRFNTSSTPKPLVIVTPTKVTEAQATVSCSRKHNMRIRIRSGGHDYEGLSYVAPLPFVVLDLINLRTITIDVGSNTAWVQSGATLGELYYQISQKSRTLAFPAGVCPTRRWRKYLWSCYCMEIASGSSSTNCDSVLSPKDGRTKCNQPYLSVAIFILSKSNTTGLASFNALFLGGVDRLLPLMQERFPELGLVKEDCREMSWIEAQVSFATSFANNVSLDVLINRNSPFRGNFKGKSDYVMTPITEKAIEGIWENFRQFETVNMVMTPYGGKMSEISPYSIPFPHRAGVLYKIGYVVAWIEGTSNASQRHLGLTRNLYNYMTPYVSKNPRAAYVNYRDLDIGMNNEDYTSYRQARVWGIKYFGNNFDRLVHVKTKVDPTNFFRNEQSVPAV</sequence>
<dbReference type="GO" id="GO:0016491">
    <property type="term" value="F:oxidoreductase activity"/>
    <property type="evidence" value="ECO:0007669"/>
    <property type="project" value="InterPro"/>
</dbReference>
<evidence type="ECO:0000256" key="4">
    <source>
        <dbReference type="ARBA" id="ARBA00022729"/>
    </source>
</evidence>
<comment type="cofactor">
    <cofactor evidence="1">
        <name>FAD</name>
        <dbReference type="ChEBI" id="CHEBI:57692"/>
    </cofactor>
</comment>
<keyword evidence="3" id="KW-0285">Flavoprotein</keyword>
<keyword evidence="5" id="KW-0274">FAD</keyword>
<feature type="domain" description="FAD-binding PCMH-type" evidence="8">
    <location>
        <begin position="76"/>
        <end position="261"/>
    </location>
</feature>
<dbReference type="Gene3D" id="3.40.462.20">
    <property type="match status" value="1"/>
</dbReference>
<evidence type="ECO:0000313" key="10">
    <source>
        <dbReference type="Proteomes" id="UP001159364"/>
    </source>
</evidence>
<evidence type="ECO:0000256" key="6">
    <source>
        <dbReference type="ARBA" id="ARBA00023157"/>
    </source>
</evidence>
<dbReference type="GO" id="GO:0071949">
    <property type="term" value="F:FAD binding"/>
    <property type="evidence" value="ECO:0007669"/>
    <property type="project" value="InterPro"/>
</dbReference>
<proteinExistence type="inferred from homology"/>
<name>A0AAV8SIU5_9ROSI</name>
<dbReference type="EMBL" id="JAIWQS010000010">
    <property type="protein sequence ID" value="KAJ8752140.1"/>
    <property type="molecule type" value="Genomic_DNA"/>
</dbReference>
<evidence type="ECO:0000313" key="9">
    <source>
        <dbReference type="EMBL" id="KAJ8752140.1"/>
    </source>
</evidence>
<protein>
    <recommendedName>
        <fullName evidence="8">FAD-binding PCMH-type domain-containing protein</fullName>
    </recommendedName>
</protein>
<evidence type="ECO:0000256" key="5">
    <source>
        <dbReference type="ARBA" id="ARBA00022827"/>
    </source>
</evidence>
<keyword evidence="10" id="KW-1185">Reference proteome</keyword>
<dbReference type="InterPro" id="IPR016166">
    <property type="entry name" value="FAD-bd_PCMH"/>
</dbReference>
<reference evidence="9 10" key="1">
    <citation type="submission" date="2021-09" db="EMBL/GenBank/DDBJ databases">
        <title>Genomic insights and catalytic innovation underlie evolution of tropane alkaloids biosynthesis.</title>
        <authorList>
            <person name="Wang Y.-J."/>
            <person name="Tian T."/>
            <person name="Huang J.-P."/>
            <person name="Huang S.-X."/>
        </authorList>
    </citation>
    <scope>NUCLEOTIDE SEQUENCE [LARGE SCALE GENOMIC DNA]</scope>
    <source>
        <strain evidence="9">KIB-2018</strain>
        <tissue evidence="9">Leaf</tissue>
    </source>
</reference>
<dbReference type="AlphaFoldDB" id="A0AAV8SIU5"/>
<dbReference type="SUPFAM" id="SSF56176">
    <property type="entry name" value="FAD-binding/transporter-associated domain-like"/>
    <property type="match status" value="1"/>
</dbReference>
<dbReference type="GO" id="GO:1901696">
    <property type="term" value="P:cannabinoid biosynthetic process"/>
    <property type="evidence" value="ECO:0007669"/>
    <property type="project" value="UniProtKB-ARBA"/>
</dbReference>
<dbReference type="InterPro" id="IPR016167">
    <property type="entry name" value="FAD-bd_PCMH_sub1"/>
</dbReference>
<dbReference type="FunFam" id="3.30.43.10:FF:000004">
    <property type="entry name" value="Berberine bridge enzyme-like 15"/>
    <property type="match status" value="1"/>
</dbReference>
<keyword evidence="4" id="KW-0732">Signal</keyword>
<evidence type="ECO:0000256" key="7">
    <source>
        <dbReference type="ARBA" id="ARBA00023180"/>
    </source>
</evidence>
<comment type="caution">
    <text evidence="9">The sequence shown here is derived from an EMBL/GenBank/DDBJ whole genome shotgun (WGS) entry which is preliminary data.</text>
</comment>
<dbReference type="InterPro" id="IPR012951">
    <property type="entry name" value="BBE"/>
</dbReference>
<dbReference type="Gene3D" id="3.30.43.10">
    <property type="entry name" value="Uridine Diphospho-n-acetylenolpyruvylglucosamine Reductase, domain 2"/>
    <property type="match status" value="1"/>
</dbReference>
<dbReference type="PANTHER" id="PTHR32448">
    <property type="entry name" value="OS08G0158400 PROTEIN"/>
    <property type="match status" value="1"/>
</dbReference>
<comment type="similarity">
    <text evidence="2">Belongs to the oxygen-dependent FAD-linked oxidoreductase family.</text>
</comment>
<dbReference type="InterPro" id="IPR016169">
    <property type="entry name" value="FAD-bd_PCMH_sub2"/>
</dbReference>
<gene>
    <name evidence="9" type="ORF">K2173_001815</name>
</gene>